<comment type="caution">
    <text evidence="1">The sequence shown here is derived from an EMBL/GenBank/DDBJ whole genome shotgun (WGS) entry which is preliminary data.</text>
</comment>
<evidence type="ECO:0000313" key="1">
    <source>
        <dbReference type="EMBL" id="TQE00454.1"/>
    </source>
</evidence>
<evidence type="ECO:0000313" key="2">
    <source>
        <dbReference type="Proteomes" id="UP000315295"/>
    </source>
</evidence>
<name>A0A540MNU5_MALBA</name>
<accession>A0A540MNU5</accession>
<dbReference type="Proteomes" id="UP000315295">
    <property type="component" value="Unassembled WGS sequence"/>
</dbReference>
<gene>
    <name evidence="1" type="ORF">C1H46_013962</name>
</gene>
<dbReference type="EMBL" id="VIEB01000213">
    <property type="protein sequence ID" value="TQE00454.1"/>
    <property type="molecule type" value="Genomic_DNA"/>
</dbReference>
<dbReference type="AlphaFoldDB" id="A0A540MNU5"/>
<organism evidence="1 2">
    <name type="scientific">Malus baccata</name>
    <name type="common">Siberian crab apple</name>
    <name type="synonym">Pyrus baccata</name>
    <dbReference type="NCBI Taxonomy" id="106549"/>
    <lineage>
        <taxon>Eukaryota</taxon>
        <taxon>Viridiplantae</taxon>
        <taxon>Streptophyta</taxon>
        <taxon>Embryophyta</taxon>
        <taxon>Tracheophyta</taxon>
        <taxon>Spermatophyta</taxon>
        <taxon>Magnoliopsida</taxon>
        <taxon>eudicotyledons</taxon>
        <taxon>Gunneridae</taxon>
        <taxon>Pentapetalae</taxon>
        <taxon>rosids</taxon>
        <taxon>fabids</taxon>
        <taxon>Rosales</taxon>
        <taxon>Rosaceae</taxon>
        <taxon>Amygdaloideae</taxon>
        <taxon>Maleae</taxon>
        <taxon>Malus</taxon>
    </lineage>
</organism>
<keyword evidence="2" id="KW-1185">Reference proteome</keyword>
<reference evidence="1 2" key="1">
    <citation type="journal article" date="2019" name="G3 (Bethesda)">
        <title>Sequencing of a Wild Apple (Malus baccata) Genome Unravels the Differences Between Cultivated and Wild Apple Species Regarding Disease Resistance and Cold Tolerance.</title>
        <authorList>
            <person name="Chen X."/>
        </authorList>
    </citation>
    <scope>NUCLEOTIDE SEQUENCE [LARGE SCALE GENOMIC DNA]</scope>
    <source>
        <strain evidence="2">cv. Shandingzi</strain>
        <tissue evidence="1">Leaves</tissue>
    </source>
</reference>
<protein>
    <submittedName>
        <fullName evidence="1">Uncharacterized protein</fullName>
    </submittedName>
</protein>
<proteinExistence type="predicted"/>
<sequence>MVVIDSKFGRNLSSSYSLKKVWVGVGGFLVFRWNVTGSDRIQGEEGKAYNKTGFGKEGKAYNNGEKEFGIHGWFHCFGAWE</sequence>